<dbReference type="OrthoDB" id="249703at2759"/>
<dbReference type="SFLD" id="SFLDG01154">
    <property type="entry name" value="Main.5:_Phi-like"/>
    <property type="match status" value="1"/>
</dbReference>
<dbReference type="InterPro" id="IPR034347">
    <property type="entry name" value="GST_Phi_C"/>
</dbReference>
<reference evidence="7 8" key="1">
    <citation type="journal article" date="2020" name="ISME J.">
        <title>Uncovering the hidden diversity of litter-decomposition mechanisms in mushroom-forming fungi.</title>
        <authorList>
            <person name="Floudas D."/>
            <person name="Bentzer J."/>
            <person name="Ahren D."/>
            <person name="Johansson T."/>
            <person name="Persson P."/>
            <person name="Tunlid A."/>
        </authorList>
    </citation>
    <scope>NUCLEOTIDE SEQUENCE [LARGE SCALE GENOMIC DNA]</scope>
    <source>
        <strain evidence="7 8">CBS 175.51</strain>
    </source>
</reference>
<dbReference type="InterPro" id="IPR040079">
    <property type="entry name" value="Glutathione_S-Trfase"/>
</dbReference>
<evidence type="ECO:0000256" key="3">
    <source>
        <dbReference type="ARBA" id="ARBA00022679"/>
    </source>
</evidence>
<dbReference type="GO" id="GO:0009636">
    <property type="term" value="P:response to toxic substance"/>
    <property type="evidence" value="ECO:0007669"/>
    <property type="project" value="UniProtKB-ARBA"/>
</dbReference>
<dbReference type="GO" id="GO:0004364">
    <property type="term" value="F:glutathione transferase activity"/>
    <property type="evidence" value="ECO:0007669"/>
    <property type="project" value="UniProtKB-EC"/>
</dbReference>
<dbReference type="EMBL" id="JAACJK010000001">
    <property type="protein sequence ID" value="KAF5341640.1"/>
    <property type="molecule type" value="Genomic_DNA"/>
</dbReference>
<evidence type="ECO:0000256" key="4">
    <source>
        <dbReference type="ARBA" id="ARBA00047960"/>
    </source>
</evidence>
<dbReference type="CDD" id="cd03053">
    <property type="entry name" value="GST_N_Phi"/>
    <property type="match status" value="1"/>
</dbReference>
<feature type="domain" description="GST N-terminal" evidence="5">
    <location>
        <begin position="1"/>
        <end position="82"/>
    </location>
</feature>
<dbReference type="InterPro" id="IPR036249">
    <property type="entry name" value="Thioredoxin-like_sf"/>
</dbReference>
<evidence type="ECO:0000313" key="7">
    <source>
        <dbReference type="EMBL" id="KAF5341640.1"/>
    </source>
</evidence>
<dbReference type="FunFam" id="3.40.30.10:FF:000016">
    <property type="entry name" value="Glutathione S-transferase F2"/>
    <property type="match status" value="1"/>
</dbReference>
<dbReference type="InterPro" id="IPR010987">
    <property type="entry name" value="Glutathione-S-Trfase_C-like"/>
</dbReference>
<dbReference type="GO" id="GO:0005737">
    <property type="term" value="C:cytoplasm"/>
    <property type="evidence" value="ECO:0007669"/>
    <property type="project" value="TreeGrafter"/>
</dbReference>
<dbReference type="FunFam" id="1.20.1050.10:FF:000004">
    <property type="entry name" value="Glutathione S-transferase F2"/>
    <property type="match status" value="1"/>
</dbReference>
<dbReference type="PANTHER" id="PTHR43900">
    <property type="entry name" value="GLUTATHIONE S-TRANSFERASE RHO"/>
    <property type="match status" value="1"/>
</dbReference>
<dbReference type="Pfam" id="PF00043">
    <property type="entry name" value="GST_C"/>
    <property type="match status" value="1"/>
</dbReference>
<dbReference type="EC" id="2.5.1.18" evidence="2"/>
<sequence length="214" mass="23874">MVLKLYGFPMSTCTQRALLALHEKGVPYEMVEVQLHKGETKTPEFLANQPFGQVPYIDEDGFILYESRAIARYIAEKYASQGTPNLLPTADLKARALFEQAASIETSDFDQYASHIVMEGLFKPMMGGTTDKAKVQDLTSTLSKKLDVYEQILGKQRYLSGDNITLADLFHVPYGVLLKRAGADVLDGRPNVKRWFDDMTSRPSWQAIKSGSAA</sequence>
<evidence type="ECO:0000256" key="1">
    <source>
        <dbReference type="ARBA" id="ARBA00010128"/>
    </source>
</evidence>
<dbReference type="InterPro" id="IPR036282">
    <property type="entry name" value="Glutathione-S-Trfase_C_sf"/>
</dbReference>
<keyword evidence="3" id="KW-0808">Transferase</keyword>
<comment type="catalytic activity">
    <reaction evidence="4">
        <text>RX + glutathione = an S-substituted glutathione + a halide anion + H(+)</text>
        <dbReference type="Rhea" id="RHEA:16437"/>
        <dbReference type="ChEBI" id="CHEBI:15378"/>
        <dbReference type="ChEBI" id="CHEBI:16042"/>
        <dbReference type="ChEBI" id="CHEBI:17792"/>
        <dbReference type="ChEBI" id="CHEBI:57925"/>
        <dbReference type="ChEBI" id="CHEBI:90779"/>
        <dbReference type="EC" id="2.5.1.18"/>
    </reaction>
</comment>
<name>A0A8H5CH44_9AGAR</name>
<dbReference type="SUPFAM" id="SSF52833">
    <property type="entry name" value="Thioredoxin-like"/>
    <property type="match status" value="1"/>
</dbReference>
<evidence type="ECO:0000259" key="6">
    <source>
        <dbReference type="PROSITE" id="PS50405"/>
    </source>
</evidence>
<dbReference type="CDD" id="cd03187">
    <property type="entry name" value="GST_C_Phi"/>
    <property type="match status" value="1"/>
</dbReference>
<comment type="similarity">
    <text evidence="1">Belongs to the GST superfamily. Phi family.</text>
</comment>
<gene>
    <name evidence="7" type="ORF">D9611_002089</name>
</gene>
<comment type="caution">
    <text evidence="7">The sequence shown here is derived from an EMBL/GenBank/DDBJ whole genome shotgun (WGS) entry which is preliminary data.</text>
</comment>
<dbReference type="SUPFAM" id="SSF47616">
    <property type="entry name" value="GST C-terminal domain-like"/>
    <property type="match status" value="1"/>
</dbReference>
<dbReference type="SFLD" id="SFLDG00358">
    <property type="entry name" value="Main_(cytGST)"/>
    <property type="match status" value="1"/>
</dbReference>
<dbReference type="Pfam" id="PF02798">
    <property type="entry name" value="GST_N"/>
    <property type="match status" value="1"/>
</dbReference>
<dbReference type="PROSITE" id="PS50404">
    <property type="entry name" value="GST_NTER"/>
    <property type="match status" value="1"/>
</dbReference>
<dbReference type="PROSITE" id="PS50405">
    <property type="entry name" value="GST_CTER"/>
    <property type="match status" value="1"/>
</dbReference>
<dbReference type="PANTHER" id="PTHR43900:SF3">
    <property type="entry name" value="GLUTATHIONE S-TRANSFERASE RHO"/>
    <property type="match status" value="1"/>
</dbReference>
<dbReference type="Gene3D" id="3.40.30.10">
    <property type="entry name" value="Glutaredoxin"/>
    <property type="match status" value="1"/>
</dbReference>
<dbReference type="GO" id="GO:0006749">
    <property type="term" value="P:glutathione metabolic process"/>
    <property type="evidence" value="ECO:0007669"/>
    <property type="project" value="TreeGrafter"/>
</dbReference>
<keyword evidence="8" id="KW-1185">Reference proteome</keyword>
<dbReference type="Gene3D" id="1.20.1050.10">
    <property type="match status" value="1"/>
</dbReference>
<protein>
    <recommendedName>
        <fullName evidence="2">glutathione transferase</fullName>
        <ecNumber evidence="2">2.5.1.18</ecNumber>
    </recommendedName>
</protein>
<accession>A0A8H5CH44</accession>
<dbReference type="GO" id="GO:0043295">
    <property type="term" value="F:glutathione binding"/>
    <property type="evidence" value="ECO:0007669"/>
    <property type="project" value="TreeGrafter"/>
</dbReference>
<dbReference type="InterPro" id="IPR004045">
    <property type="entry name" value="Glutathione_S-Trfase_N"/>
</dbReference>
<dbReference type="SFLD" id="SFLDS00019">
    <property type="entry name" value="Glutathione_Transferase_(cytos"/>
    <property type="match status" value="1"/>
</dbReference>
<feature type="domain" description="GST C-terminal" evidence="6">
    <location>
        <begin position="91"/>
        <end position="214"/>
    </location>
</feature>
<organism evidence="7 8">
    <name type="scientific">Ephemerocybe angulata</name>
    <dbReference type="NCBI Taxonomy" id="980116"/>
    <lineage>
        <taxon>Eukaryota</taxon>
        <taxon>Fungi</taxon>
        <taxon>Dikarya</taxon>
        <taxon>Basidiomycota</taxon>
        <taxon>Agaricomycotina</taxon>
        <taxon>Agaricomycetes</taxon>
        <taxon>Agaricomycetidae</taxon>
        <taxon>Agaricales</taxon>
        <taxon>Agaricineae</taxon>
        <taxon>Psathyrellaceae</taxon>
        <taxon>Ephemerocybe</taxon>
    </lineage>
</organism>
<dbReference type="Proteomes" id="UP000541558">
    <property type="component" value="Unassembled WGS sequence"/>
</dbReference>
<evidence type="ECO:0000259" key="5">
    <source>
        <dbReference type="PROSITE" id="PS50404"/>
    </source>
</evidence>
<evidence type="ECO:0000313" key="8">
    <source>
        <dbReference type="Proteomes" id="UP000541558"/>
    </source>
</evidence>
<evidence type="ECO:0000256" key="2">
    <source>
        <dbReference type="ARBA" id="ARBA00012452"/>
    </source>
</evidence>
<proteinExistence type="inferred from homology"/>
<dbReference type="AlphaFoldDB" id="A0A8H5CH44"/>
<dbReference type="InterPro" id="IPR004046">
    <property type="entry name" value="GST_C"/>
</dbReference>